<dbReference type="InterPro" id="IPR003598">
    <property type="entry name" value="Ig_sub2"/>
</dbReference>
<dbReference type="PROSITE" id="PS50835">
    <property type="entry name" value="IG_LIKE"/>
    <property type="match status" value="1"/>
</dbReference>
<dbReference type="SUPFAM" id="SSF48726">
    <property type="entry name" value="Immunoglobulin"/>
    <property type="match status" value="1"/>
</dbReference>
<evidence type="ECO:0000259" key="6">
    <source>
        <dbReference type="PROSITE" id="PS50835"/>
    </source>
</evidence>
<feature type="region of interest" description="Disordered" evidence="5">
    <location>
        <begin position="110"/>
        <end position="173"/>
    </location>
</feature>
<sequence>MLWIPHQLVGSPLGRNVTLECFTEAHPNALTYWTREDGQMIHSSKKYHTIEIPQEVPYKVQMMLTIVKLKLQDFGTYKCVAKNSRGETDGTIRLYASALMTTTTLPVTEETVKKDTPIEFENEEKPVEKPKEKKEKAGGKGVKASPNNVDKLQNKKQEAKSPPSDRRAESELPAFASHITVPCSQCLSPAHGSFRLHLSRVHIFRGL</sequence>
<dbReference type="EMBL" id="OV725078">
    <property type="protein sequence ID" value="CAH1393466.1"/>
    <property type="molecule type" value="Genomic_DNA"/>
</dbReference>
<gene>
    <name evidence="7" type="ORF">NEZAVI_LOCUS4137</name>
</gene>
<dbReference type="Pfam" id="PF13927">
    <property type="entry name" value="Ig_3"/>
    <property type="match status" value="1"/>
</dbReference>
<keyword evidence="3" id="KW-1015">Disulfide bond</keyword>
<keyword evidence="2" id="KW-0677">Repeat</keyword>
<dbReference type="InterPro" id="IPR007110">
    <property type="entry name" value="Ig-like_dom"/>
</dbReference>
<dbReference type="AlphaFoldDB" id="A0A9P0H312"/>
<dbReference type="Gene3D" id="2.60.40.10">
    <property type="entry name" value="Immunoglobulins"/>
    <property type="match status" value="1"/>
</dbReference>
<feature type="compositionally biased region" description="Basic and acidic residues" evidence="5">
    <location>
        <begin position="152"/>
        <end position="170"/>
    </location>
</feature>
<evidence type="ECO:0000256" key="2">
    <source>
        <dbReference type="ARBA" id="ARBA00022737"/>
    </source>
</evidence>
<evidence type="ECO:0000256" key="3">
    <source>
        <dbReference type="ARBA" id="ARBA00023157"/>
    </source>
</evidence>
<dbReference type="FunFam" id="2.60.40.10:FF:000376">
    <property type="entry name" value="CLUMA_CG000981, isoform A"/>
    <property type="match status" value="1"/>
</dbReference>
<dbReference type="InterPro" id="IPR036179">
    <property type="entry name" value="Ig-like_dom_sf"/>
</dbReference>
<dbReference type="GO" id="GO:0043005">
    <property type="term" value="C:neuron projection"/>
    <property type="evidence" value="ECO:0007669"/>
    <property type="project" value="TreeGrafter"/>
</dbReference>
<feature type="compositionally biased region" description="Basic and acidic residues" evidence="5">
    <location>
        <begin position="110"/>
        <end position="138"/>
    </location>
</feature>
<evidence type="ECO:0000256" key="1">
    <source>
        <dbReference type="ARBA" id="ARBA00022729"/>
    </source>
</evidence>
<dbReference type="Proteomes" id="UP001152798">
    <property type="component" value="Chromosome 2"/>
</dbReference>
<evidence type="ECO:0000256" key="5">
    <source>
        <dbReference type="SAM" id="MobiDB-lite"/>
    </source>
</evidence>
<proteinExistence type="predicted"/>
<feature type="domain" description="Ig-like" evidence="6">
    <location>
        <begin position="14"/>
        <end position="93"/>
    </location>
</feature>
<keyword evidence="1" id="KW-0732">Signal</keyword>
<protein>
    <recommendedName>
        <fullName evidence="6">Ig-like domain-containing protein</fullName>
    </recommendedName>
</protein>
<dbReference type="InterPro" id="IPR051170">
    <property type="entry name" value="Neural/epithelial_adhesion"/>
</dbReference>
<keyword evidence="4" id="KW-0393">Immunoglobulin domain</keyword>
<name>A0A9P0H312_NEZVI</name>
<dbReference type="SMART" id="SM00409">
    <property type="entry name" value="IG"/>
    <property type="match status" value="1"/>
</dbReference>
<accession>A0A9P0H312</accession>
<keyword evidence="8" id="KW-1185">Reference proteome</keyword>
<organism evidence="7 8">
    <name type="scientific">Nezara viridula</name>
    <name type="common">Southern green stink bug</name>
    <name type="synonym">Cimex viridulus</name>
    <dbReference type="NCBI Taxonomy" id="85310"/>
    <lineage>
        <taxon>Eukaryota</taxon>
        <taxon>Metazoa</taxon>
        <taxon>Ecdysozoa</taxon>
        <taxon>Arthropoda</taxon>
        <taxon>Hexapoda</taxon>
        <taxon>Insecta</taxon>
        <taxon>Pterygota</taxon>
        <taxon>Neoptera</taxon>
        <taxon>Paraneoptera</taxon>
        <taxon>Hemiptera</taxon>
        <taxon>Heteroptera</taxon>
        <taxon>Panheteroptera</taxon>
        <taxon>Pentatomomorpha</taxon>
        <taxon>Pentatomoidea</taxon>
        <taxon>Pentatomidae</taxon>
        <taxon>Pentatominae</taxon>
        <taxon>Nezara</taxon>
    </lineage>
</organism>
<dbReference type="OrthoDB" id="10012075at2759"/>
<dbReference type="PANTHER" id="PTHR12231:SF157">
    <property type="entry name" value="DPR-INTERACTING PROTEIN EPSILON-RELATED"/>
    <property type="match status" value="1"/>
</dbReference>
<dbReference type="InterPro" id="IPR003599">
    <property type="entry name" value="Ig_sub"/>
</dbReference>
<dbReference type="InterPro" id="IPR013783">
    <property type="entry name" value="Ig-like_fold"/>
</dbReference>
<dbReference type="SMART" id="SM00408">
    <property type="entry name" value="IGc2"/>
    <property type="match status" value="1"/>
</dbReference>
<evidence type="ECO:0000256" key="4">
    <source>
        <dbReference type="ARBA" id="ARBA00023319"/>
    </source>
</evidence>
<reference evidence="7" key="1">
    <citation type="submission" date="2022-01" db="EMBL/GenBank/DDBJ databases">
        <authorList>
            <person name="King R."/>
        </authorList>
    </citation>
    <scope>NUCLEOTIDE SEQUENCE</scope>
</reference>
<dbReference type="PANTHER" id="PTHR12231">
    <property type="entry name" value="CTX-RELATED TYPE I TRANSMEMBRANE PROTEIN"/>
    <property type="match status" value="1"/>
</dbReference>
<evidence type="ECO:0000313" key="8">
    <source>
        <dbReference type="Proteomes" id="UP001152798"/>
    </source>
</evidence>
<evidence type="ECO:0000313" key="7">
    <source>
        <dbReference type="EMBL" id="CAH1393466.1"/>
    </source>
</evidence>